<evidence type="ECO:0000256" key="12">
    <source>
        <dbReference type="PIRSR" id="PIRSR001365-1"/>
    </source>
</evidence>
<evidence type="ECO:0000256" key="4">
    <source>
        <dbReference type="ARBA" id="ARBA00022490"/>
    </source>
</evidence>
<evidence type="ECO:0000256" key="10">
    <source>
        <dbReference type="ARBA" id="ARBA00047836"/>
    </source>
</evidence>
<comment type="catalytic activity">
    <reaction evidence="10 11">
        <text>L-aspartate 4-semialdehyde + pyruvate = (2S,4S)-4-hydroxy-2,3,4,5-tetrahydrodipicolinate + H2O + H(+)</text>
        <dbReference type="Rhea" id="RHEA:34171"/>
        <dbReference type="ChEBI" id="CHEBI:15361"/>
        <dbReference type="ChEBI" id="CHEBI:15377"/>
        <dbReference type="ChEBI" id="CHEBI:15378"/>
        <dbReference type="ChEBI" id="CHEBI:67139"/>
        <dbReference type="ChEBI" id="CHEBI:537519"/>
        <dbReference type="EC" id="4.3.3.7"/>
    </reaction>
</comment>
<evidence type="ECO:0000313" key="15">
    <source>
        <dbReference type="EMBL" id="KXB00877.1"/>
    </source>
</evidence>
<dbReference type="InterPro" id="IPR013785">
    <property type="entry name" value="Aldolase_TIM"/>
</dbReference>
<dbReference type="GO" id="GO:0005737">
    <property type="term" value="C:cytoplasm"/>
    <property type="evidence" value="ECO:0007669"/>
    <property type="project" value="UniProtKB-SubCell"/>
</dbReference>
<dbReference type="PANTHER" id="PTHR12128">
    <property type="entry name" value="DIHYDRODIPICOLINATE SYNTHASE"/>
    <property type="match status" value="1"/>
</dbReference>
<feature type="site" description="L-lysine inhibitor binding" evidence="14">
    <location>
        <position position="98"/>
    </location>
</feature>
<dbReference type="PROSITE" id="PS00666">
    <property type="entry name" value="DHDPS_2"/>
    <property type="match status" value="1"/>
</dbReference>
<dbReference type="NCBIfam" id="TIGR00674">
    <property type="entry name" value="dapA"/>
    <property type="match status" value="1"/>
</dbReference>
<comment type="caution">
    <text evidence="11">Was originally thought to be a dihydrodipicolinate synthase (DHDPS), catalyzing the condensation of (S)-aspartate-beta-semialdehyde [(S)-ASA] and pyruvate to dihydrodipicolinate (DHDP). However, it was shown in E.coli that the product of the enzymatic reaction is not dihydrodipicolinate but in fact (4S)-4-hydroxy-2,3,4,5-tetrahydro-(2S)-dipicolinic acid (HTPA), and that the consecutive dehydration reaction leading to DHDP is not spontaneous but catalyzed by DapB.</text>
</comment>
<dbReference type="Proteomes" id="UP000070341">
    <property type="component" value="Unassembled WGS sequence"/>
</dbReference>
<dbReference type="GO" id="GO:0009089">
    <property type="term" value="P:lysine biosynthetic process via diaminopimelate"/>
    <property type="evidence" value="ECO:0007669"/>
    <property type="project" value="UniProtKB-UniRule"/>
</dbReference>
<comment type="caution">
    <text evidence="15">The sequence shown here is derived from an EMBL/GenBank/DDBJ whole genome shotgun (WGS) entry which is preliminary data.</text>
</comment>
<feature type="site" description="L-lysine inhibitor binding; via carbonyl oxygen" evidence="14">
    <location>
        <position position="41"/>
    </location>
</feature>
<feature type="binding site" evidence="11 13">
    <location>
        <position position="37"/>
    </location>
    <ligand>
        <name>pyruvate</name>
        <dbReference type="ChEBI" id="CHEBI:15361"/>
    </ligand>
</feature>
<keyword evidence="9 11" id="KW-0704">Schiff base</keyword>
<keyword evidence="4 11" id="KW-0963">Cytoplasm</keyword>
<evidence type="ECO:0000256" key="11">
    <source>
        <dbReference type="HAMAP-Rule" id="MF_00418"/>
    </source>
</evidence>
<dbReference type="PATRIC" id="fig|1698270.3.peg.24"/>
<evidence type="ECO:0000256" key="6">
    <source>
        <dbReference type="ARBA" id="ARBA00022915"/>
    </source>
</evidence>
<proteinExistence type="inferred from homology"/>
<evidence type="ECO:0000256" key="1">
    <source>
        <dbReference type="ARBA" id="ARBA00003294"/>
    </source>
</evidence>
<dbReference type="PRINTS" id="PR00146">
    <property type="entry name" value="DHPICSNTHASE"/>
</dbReference>
<feature type="binding site" evidence="11 13">
    <location>
        <position position="195"/>
    </location>
    <ligand>
        <name>pyruvate</name>
        <dbReference type="ChEBI" id="CHEBI:15361"/>
    </ligand>
</feature>
<dbReference type="PIRSF" id="PIRSF001365">
    <property type="entry name" value="DHDPS"/>
    <property type="match status" value="1"/>
</dbReference>
<dbReference type="GO" id="GO:0019877">
    <property type="term" value="P:diaminopimelate biosynthetic process"/>
    <property type="evidence" value="ECO:0007669"/>
    <property type="project" value="UniProtKB-UniRule"/>
</dbReference>
<gene>
    <name evidence="11" type="primary">dapA</name>
    <name evidence="15" type="ORF">AKJ40_00110</name>
</gene>
<evidence type="ECO:0000256" key="7">
    <source>
        <dbReference type="ARBA" id="ARBA00023154"/>
    </source>
</evidence>
<dbReference type="SUPFAM" id="SSF51569">
    <property type="entry name" value="Aldolase"/>
    <property type="match status" value="1"/>
</dbReference>
<evidence type="ECO:0000256" key="5">
    <source>
        <dbReference type="ARBA" id="ARBA00022605"/>
    </source>
</evidence>
<keyword evidence="5 11" id="KW-0028">Amino-acid biosynthesis</keyword>
<evidence type="ECO:0000256" key="14">
    <source>
        <dbReference type="PIRSR" id="PIRSR001365-3"/>
    </source>
</evidence>
<dbReference type="GO" id="GO:0008840">
    <property type="term" value="F:4-hydroxy-tetrahydrodipicolinate synthase activity"/>
    <property type="evidence" value="ECO:0007669"/>
    <property type="project" value="UniProtKB-UniRule"/>
</dbReference>
<sequence>MITPFDENYELDEEGLRENIRSQIEGGIDRIVPVGTTGECATLSHEEHKRVVEIAIDTAGGEVPVIAGTGSNSTREALRLTRHAAEAGADAAMLVTPYYNKPTQRGLYEHYKKIAQEVDIPQIIYNVPSRTGRNIDPETLVSLSEFENIVGVKEAIGDLQQIMYLVENTGEDFNVLSGDDHLTLPMLSLGAVGVISVASNIVPGEISKLVHSYLEGDTKTAMEQHYEFLPLFRSLFLETNPGPVKAAMGILDRPAGKPRLPLVEVTEETKNQLREVLSNLAITPE</sequence>
<reference evidence="15 16" key="1">
    <citation type="journal article" date="2016" name="Sci. Rep.">
        <title>Metabolic traits of an uncultured archaeal lineage -MSBL1- from brine pools of the Red Sea.</title>
        <authorList>
            <person name="Mwirichia R."/>
            <person name="Alam I."/>
            <person name="Rashid M."/>
            <person name="Vinu M."/>
            <person name="Ba-Alawi W."/>
            <person name="Anthony Kamau A."/>
            <person name="Kamanda Ngugi D."/>
            <person name="Goker M."/>
            <person name="Klenk H.P."/>
            <person name="Bajic V."/>
            <person name="Stingl U."/>
        </authorList>
    </citation>
    <scope>NUCLEOTIDE SEQUENCE [LARGE SCALE GENOMIC DNA]</scope>
    <source>
        <strain evidence="15">SCGC-AAA259M10</strain>
    </source>
</reference>
<name>A0A133V349_9EURY</name>
<organism evidence="15 16">
    <name type="scientific">candidate division MSBL1 archaeon SCGC-AAA259M10</name>
    <dbReference type="NCBI Taxonomy" id="1698270"/>
    <lineage>
        <taxon>Archaea</taxon>
        <taxon>Methanobacteriati</taxon>
        <taxon>Methanobacteriota</taxon>
        <taxon>candidate division MSBL1</taxon>
    </lineage>
</organism>
<dbReference type="InterPro" id="IPR020625">
    <property type="entry name" value="Schiff_base-form_aldolases_AS"/>
</dbReference>
<protein>
    <recommendedName>
        <fullName evidence="3 11">4-hydroxy-tetrahydrodipicolinate synthase</fullName>
        <shortName evidence="11">HTPA synthase</shortName>
        <ecNumber evidence="3 11">4.3.3.7</ecNumber>
    </recommendedName>
</protein>
<dbReference type="UniPathway" id="UPA00034">
    <property type="reaction ID" value="UER00017"/>
</dbReference>
<dbReference type="InterPro" id="IPR002220">
    <property type="entry name" value="DapA-like"/>
</dbReference>
<evidence type="ECO:0000256" key="2">
    <source>
        <dbReference type="ARBA" id="ARBA00005120"/>
    </source>
</evidence>
<keyword evidence="7 11" id="KW-0457">Lysine biosynthesis</keyword>
<feature type="site" description="L-lysine inhibitor binding" evidence="14">
    <location>
        <position position="72"/>
    </location>
</feature>
<evidence type="ECO:0000313" key="16">
    <source>
        <dbReference type="Proteomes" id="UP000070341"/>
    </source>
</evidence>
<evidence type="ECO:0000256" key="13">
    <source>
        <dbReference type="PIRSR" id="PIRSR001365-2"/>
    </source>
</evidence>
<dbReference type="Gene3D" id="3.20.20.70">
    <property type="entry name" value="Aldolase class I"/>
    <property type="match status" value="1"/>
</dbReference>
<comment type="similarity">
    <text evidence="11">Belongs to the DapA family.</text>
</comment>
<feature type="site" description="Part of a proton relay during catalysis" evidence="11 14">
    <location>
        <position position="99"/>
    </location>
</feature>
<feature type="site" description="L-lysine inhibitor binding" evidence="14">
    <location>
        <position position="76"/>
    </location>
</feature>
<dbReference type="HAMAP" id="MF_00418">
    <property type="entry name" value="DapA"/>
    <property type="match status" value="1"/>
</dbReference>
<evidence type="ECO:0000256" key="3">
    <source>
        <dbReference type="ARBA" id="ARBA00012086"/>
    </source>
</evidence>
<keyword evidence="6 11" id="KW-0220">Diaminopimelate biosynthesis</keyword>
<dbReference type="CDD" id="cd00950">
    <property type="entry name" value="DHDPS"/>
    <property type="match status" value="1"/>
</dbReference>
<evidence type="ECO:0000256" key="8">
    <source>
        <dbReference type="ARBA" id="ARBA00023239"/>
    </source>
</evidence>
<dbReference type="EC" id="4.3.3.7" evidence="3 11"/>
<feature type="active site" description="Schiff-base intermediate with substrate" evidence="11 12">
    <location>
        <position position="153"/>
    </location>
</feature>
<keyword evidence="8 11" id="KW-0456">Lyase</keyword>
<accession>A0A133V349</accession>
<feature type="active site" description="Proton donor/acceptor" evidence="11 12">
    <location>
        <position position="125"/>
    </location>
</feature>
<comment type="subcellular location">
    <subcellularLocation>
        <location evidence="11">Cytoplasm</location>
    </subcellularLocation>
</comment>
<dbReference type="EMBL" id="LHXU01000001">
    <property type="protein sequence ID" value="KXB00877.1"/>
    <property type="molecule type" value="Genomic_DNA"/>
</dbReference>
<comment type="function">
    <text evidence="1 11">Catalyzes the condensation of (S)-aspartate-beta-semialdehyde [(S)-ASA] and pyruvate to 4-hydroxy-tetrahydrodipicolinate (HTPA).</text>
</comment>
<comment type="subunit">
    <text evidence="11">Homotetramer; dimer of dimers.</text>
</comment>
<dbReference type="GO" id="GO:0008675">
    <property type="term" value="F:2-dehydro-3-deoxy-phosphogluconate aldolase activity"/>
    <property type="evidence" value="ECO:0007669"/>
    <property type="project" value="UniProtKB-ARBA"/>
</dbReference>
<dbReference type="Pfam" id="PF00701">
    <property type="entry name" value="DHDPS"/>
    <property type="match status" value="1"/>
</dbReference>
<comment type="pathway">
    <text evidence="2 11">Amino-acid biosynthesis; L-lysine biosynthesis via DAP pathway; (S)-tetrahydrodipicolinate from L-aspartate: step 3/4.</text>
</comment>
<keyword evidence="16" id="KW-1185">Reference proteome</keyword>
<dbReference type="AlphaFoldDB" id="A0A133V349"/>
<dbReference type="SMART" id="SM01130">
    <property type="entry name" value="DHDPS"/>
    <property type="match status" value="1"/>
</dbReference>
<dbReference type="PANTHER" id="PTHR12128:SF66">
    <property type="entry name" value="4-HYDROXY-2-OXOGLUTARATE ALDOLASE, MITOCHONDRIAL"/>
    <property type="match status" value="1"/>
</dbReference>
<evidence type="ECO:0000256" key="9">
    <source>
        <dbReference type="ARBA" id="ARBA00023270"/>
    </source>
</evidence>
<dbReference type="InterPro" id="IPR005263">
    <property type="entry name" value="DapA"/>
</dbReference>
<feature type="site" description="Part of a proton relay during catalysis" evidence="11 14">
    <location>
        <position position="36"/>
    </location>
</feature>